<dbReference type="Gene3D" id="2.60.200.20">
    <property type="match status" value="2"/>
</dbReference>
<dbReference type="InterPro" id="IPR000253">
    <property type="entry name" value="FHA_dom"/>
</dbReference>
<dbReference type="InterPro" id="IPR001660">
    <property type="entry name" value="SAM"/>
</dbReference>
<name>A0A1R2B1I2_9CILI</name>
<dbReference type="InterPro" id="IPR008984">
    <property type="entry name" value="SMAD_FHA_dom_sf"/>
</dbReference>
<protein>
    <recommendedName>
        <fullName evidence="5">FHA domain-containing protein</fullName>
    </recommendedName>
</protein>
<comment type="caution">
    <text evidence="3">The sequence shown here is derived from an EMBL/GenBank/DDBJ whole genome shotgun (WGS) entry which is preliminary data.</text>
</comment>
<dbReference type="Gene3D" id="1.10.150.50">
    <property type="entry name" value="Transcription Factor, Ets-1"/>
    <property type="match status" value="1"/>
</dbReference>
<gene>
    <name evidence="3" type="ORF">SteCoe_31377</name>
</gene>
<evidence type="ECO:0008006" key="5">
    <source>
        <dbReference type="Google" id="ProtNLM"/>
    </source>
</evidence>
<dbReference type="PANTHER" id="PTHR46210">
    <property type="entry name" value="FHA DOMAIN-CONTAINING PROTEIN"/>
    <property type="match status" value="1"/>
</dbReference>
<evidence type="ECO:0000259" key="2">
    <source>
        <dbReference type="PROSITE" id="PS50105"/>
    </source>
</evidence>
<evidence type="ECO:0000313" key="3">
    <source>
        <dbReference type="EMBL" id="OMJ70606.1"/>
    </source>
</evidence>
<dbReference type="SUPFAM" id="SSF47769">
    <property type="entry name" value="SAM/Pointed domain"/>
    <property type="match status" value="1"/>
</dbReference>
<dbReference type="Pfam" id="PF00536">
    <property type="entry name" value="SAM_1"/>
    <property type="match status" value="1"/>
</dbReference>
<dbReference type="PROSITE" id="PS50006">
    <property type="entry name" value="FHA_DOMAIN"/>
    <property type="match status" value="2"/>
</dbReference>
<keyword evidence="4" id="KW-1185">Reference proteome</keyword>
<dbReference type="PANTHER" id="PTHR46210:SF1">
    <property type="entry name" value="FHA DOMAIN-CONTAINING PROTEIN"/>
    <property type="match status" value="1"/>
</dbReference>
<dbReference type="EMBL" id="MPUH01001071">
    <property type="protein sequence ID" value="OMJ70606.1"/>
    <property type="molecule type" value="Genomic_DNA"/>
</dbReference>
<feature type="domain" description="SAM" evidence="2">
    <location>
        <begin position="7"/>
        <end position="59"/>
    </location>
</feature>
<proteinExistence type="predicted"/>
<evidence type="ECO:0000259" key="1">
    <source>
        <dbReference type="PROSITE" id="PS50006"/>
    </source>
</evidence>
<dbReference type="InterPro" id="IPR013761">
    <property type="entry name" value="SAM/pointed_sf"/>
</dbReference>
<feature type="domain" description="FHA" evidence="1">
    <location>
        <begin position="122"/>
        <end position="171"/>
    </location>
</feature>
<accession>A0A1R2B1I2</accession>
<reference evidence="3 4" key="1">
    <citation type="submission" date="2016-11" db="EMBL/GenBank/DDBJ databases">
        <title>The macronuclear genome of Stentor coeruleus: a giant cell with tiny introns.</title>
        <authorList>
            <person name="Slabodnick M."/>
            <person name="Ruby J.G."/>
            <person name="Reiff S.B."/>
            <person name="Swart E.C."/>
            <person name="Gosai S."/>
            <person name="Prabakaran S."/>
            <person name="Witkowska E."/>
            <person name="Larue G.E."/>
            <person name="Fisher S."/>
            <person name="Freeman R.M."/>
            <person name="Gunawardena J."/>
            <person name="Chu W."/>
            <person name="Stover N.A."/>
            <person name="Gregory B.D."/>
            <person name="Nowacki M."/>
            <person name="Derisi J."/>
            <person name="Roy S.W."/>
            <person name="Marshall W.F."/>
            <person name="Sood P."/>
        </authorList>
    </citation>
    <scope>NUCLEOTIDE SEQUENCE [LARGE SCALE GENOMIC DNA]</scope>
    <source>
        <strain evidence="3">WM001</strain>
    </source>
</reference>
<dbReference type="CDD" id="cd09487">
    <property type="entry name" value="SAM_superfamily"/>
    <property type="match status" value="1"/>
</dbReference>
<sequence>MSSLSEKSINGVNEFLKLLNLTNYNENFNNYTLEELSKMSDKNLIDLGVSIRIHRVKILEFSKLYQASQTPINSTEYEFSEYSSQETLENYDFSNNSPNNIILTPVSGLIAGMVFKIGELGAKIGRGNDTDITISDNFVSRKHCEIRYKNKRFEILDTGSTTGTFLRIYKKYPLDVGTMFQVGQCEFKVLNIVYTLEGYPVSLELLNYEGPNAMPLIITKGGVIGRSRNCEICVKRDSLMSLEHCRIYTKNNQFYIRDLNSLNFTWIRMSPEGEFSNPIPLSYGDQVKVGFIVLQVSSVQYLKY</sequence>
<dbReference type="Proteomes" id="UP000187209">
    <property type="component" value="Unassembled WGS sequence"/>
</dbReference>
<organism evidence="3 4">
    <name type="scientific">Stentor coeruleus</name>
    <dbReference type="NCBI Taxonomy" id="5963"/>
    <lineage>
        <taxon>Eukaryota</taxon>
        <taxon>Sar</taxon>
        <taxon>Alveolata</taxon>
        <taxon>Ciliophora</taxon>
        <taxon>Postciliodesmatophora</taxon>
        <taxon>Heterotrichea</taxon>
        <taxon>Heterotrichida</taxon>
        <taxon>Stentoridae</taxon>
        <taxon>Stentor</taxon>
    </lineage>
</organism>
<evidence type="ECO:0000313" key="4">
    <source>
        <dbReference type="Proteomes" id="UP000187209"/>
    </source>
</evidence>
<dbReference type="CDD" id="cd00060">
    <property type="entry name" value="FHA"/>
    <property type="match status" value="2"/>
</dbReference>
<dbReference type="AlphaFoldDB" id="A0A1R2B1I2"/>
<dbReference type="SUPFAM" id="SSF49879">
    <property type="entry name" value="SMAD/FHA domain"/>
    <property type="match status" value="2"/>
</dbReference>
<feature type="domain" description="FHA" evidence="1">
    <location>
        <begin position="222"/>
        <end position="267"/>
    </location>
</feature>
<dbReference type="OrthoDB" id="5855668at2759"/>
<dbReference type="PROSITE" id="PS50105">
    <property type="entry name" value="SAM_DOMAIN"/>
    <property type="match status" value="1"/>
</dbReference>
<dbReference type="SMART" id="SM00240">
    <property type="entry name" value="FHA"/>
    <property type="match status" value="2"/>
</dbReference>
<dbReference type="Pfam" id="PF00498">
    <property type="entry name" value="FHA"/>
    <property type="match status" value="2"/>
</dbReference>